<dbReference type="Pfam" id="PF01168">
    <property type="entry name" value="Ala_racemase_N"/>
    <property type="match status" value="1"/>
</dbReference>
<name>A0A3B7M525_9GAMM</name>
<dbReference type="GO" id="GO:0008721">
    <property type="term" value="F:D-serine ammonia-lyase activity"/>
    <property type="evidence" value="ECO:0007669"/>
    <property type="project" value="TreeGrafter"/>
</dbReference>
<gene>
    <name evidence="2" type="ORF">CDG60_15055</name>
</gene>
<dbReference type="InterPro" id="IPR001608">
    <property type="entry name" value="Ala_racemase_N"/>
</dbReference>
<dbReference type="InterPro" id="IPR051466">
    <property type="entry name" value="D-amino_acid_metab_enzyme"/>
</dbReference>
<proteinExistence type="predicted"/>
<dbReference type="Gene3D" id="3.20.20.10">
    <property type="entry name" value="Alanine racemase"/>
    <property type="match status" value="1"/>
</dbReference>
<sequence>MSQELYFQQLNRDLKKQGTGLPQLIIDRQCLQQNIQYIQLQFRQAVHLQPRLVVKSLACLELLQLLSEQLSTQRFMVFHLPQLIPLLENFSEADVLFGKPMPVHAVQHFYQHYSQWENARIQWLVDTPARLHQYLEVAQQYAVQLQINIEIDVGLHRGGIRTEQQMAEMMGVVQAHPQHLKFRGLMGYDAHVTKLPSIIKKAQVAYEESQQIYAGFIDYLQRTYPELWHDQLCLNGGGSPSFSFHVKHSVCNDLSFGSMLVKPGDFDNDFLRPLQTAMWIATPVIKELPLTRLPGMPLLEKIPQKSKALFVYGGYWMADYVYPQGSHPHVLYGRSSNQELVNVPRHAQTGVDDYVFLRPTQSEAVIPQFAVLWLYKDRQFEAWQTFRE</sequence>
<dbReference type="EMBL" id="CP032134">
    <property type="protein sequence ID" value="AXY57763.1"/>
    <property type="molecule type" value="Genomic_DNA"/>
</dbReference>
<dbReference type="GO" id="GO:0036088">
    <property type="term" value="P:D-serine catabolic process"/>
    <property type="evidence" value="ECO:0007669"/>
    <property type="project" value="TreeGrafter"/>
</dbReference>
<evidence type="ECO:0000259" key="1">
    <source>
        <dbReference type="Pfam" id="PF01168"/>
    </source>
</evidence>
<protein>
    <submittedName>
        <fullName evidence="2">Alanine racemase</fullName>
    </submittedName>
</protein>
<organism evidence="2 3">
    <name type="scientific">Acinetobacter chinensis</name>
    <dbReference type="NCBI Taxonomy" id="2004650"/>
    <lineage>
        <taxon>Bacteria</taxon>
        <taxon>Pseudomonadati</taxon>
        <taxon>Pseudomonadota</taxon>
        <taxon>Gammaproteobacteria</taxon>
        <taxon>Moraxellales</taxon>
        <taxon>Moraxellaceae</taxon>
        <taxon>Acinetobacter</taxon>
    </lineage>
</organism>
<accession>A0A3B7M525</accession>
<dbReference type="InterPro" id="IPR029066">
    <property type="entry name" value="PLP-binding_barrel"/>
</dbReference>
<dbReference type="PANTHER" id="PTHR28004">
    <property type="entry name" value="ZGC:162816-RELATED"/>
    <property type="match status" value="1"/>
</dbReference>
<feature type="domain" description="Alanine racemase N-terminal" evidence="1">
    <location>
        <begin position="26"/>
        <end position="200"/>
    </location>
</feature>
<dbReference type="AlphaFoldDB" id="A0A3B7M525"/>
<dbReference type="Proteomes" id="UP000263753">
    <property type="component" value="Chromosome"/>
</dbReference>
<evidence type="ECO:0000313" key="2">
    <source>
        <dbReference type="EMBL" id="AXY57763.1"/>
    </source>
</evidence>
<reference evidence="3" key="1">
    <citation type="submission" date="2018-09" db="EMBL/GenBank/DDBJ databases">
        <title>The complete genome of Acinetobacter sp. strain WCHAc010005.</title>
        <authorList>
            <person name="Hu Y."/>
            <person name="Long H."/>
            <person name="Feng Y."/>
            <person name="Zong Z."/>
        </authorList>
    </citation>
    <scope>NUCLEOTIDE SEQUENCE [LARGE SCALE GENOMIC DNA]</scope>
    <source>
        <strain evidence="3">WCHAc010005</strain>
    </source>
</reference>
<evidence type="ECO:0000313" key="3">
    <source>
        <dbReference type="Proteomes" id="UP000263753"/>
    </source>
</evidence>
<dbReference type="RefSeq" id="WP_087513045.1">
    <property type="nucleotide sequence ID" value="NZ_CP032134.1"/>
</dbReference>
<dbReference type="SUPFAM" id="SSF51419">
    <property type="entry name" value="PLP-binding barrel"/>
    <property type="match status" value="1"/>
</dbReference>
<dbReference type="KEGG" id="achi:CDG60_15055"/>
<dbReference type="PANTHER" id="PTHR28004:SF2">
    <property type="entry name" value="D-SERINE DEHYDRATASE"/>
    <property type="match status" value="1"/>
</dbReference>